<dbReference type="Proteomes" id="UP001215151">
    <property type="component" value="Unassembled WGS sequence"/>
</dbReference>
<dbReference type="PANTHER" id="PTHR10067:SF13">
    <property type="entry name" value="PHOSPHATIDYLSERINE DECARBOXYLASE"/>
    <property type="match status" value="1"/>
</dbReference>
<accession>A0AAD7TSX1</accession>
<evidence type="ECO:0000256" key="2">
    <source>
        <dbReference type="ARBA" id="ARBA00023239"/>
    </source>
</evidence>
<evidence type="ECO:0008006" key="5">
    <source>
        <dbReference type="Google" id="ProtNLM"/>
    </source>
</evidence>
<evidence type="ECO:0000313" key="4">
    <source>
        <dbReference type="Proteomes" id="UP001215151"/>
    </source>
</evidence>
<proteinExistence type="predicted"/>
<evidence type="ECO:0000313" key="3">
    <source>
        <dbReference type="EMBL" id="KAJ8481386.1"/>
    </source>
</evidence>
<sequence length="412" mass="46455">MSYTPKTPIVQKLVDYFTENPEFKTAFEQSFLMAYATGIKEFQTFNIHSVDDYLRYMDDYVHWIPTEDISGTNVYNHICMFYFILDLPPVRDHQNPIDPSAHSPWRWLSQWLIDYAQEMGKWMNTTESINEGTIKTFAASPAYRDTPETDFYDQYPPPVPDGWTTFNEFFARHINPLFRPIADLTDTTAIVSPADCTFDGVWPVNEDPADVTTFDVKGVPWSISQLLDDEASGTYFGPLFAGGTFTHSFLNTTDYHRQHAPVAGRIVEAKVIPGLCYLEVVLKAVDGKSPDSSQPRLGMHRPMIPKANDPTIIPHRAAFIQARGMILIESAIGLVAVLPIGMAQVSSVVLSVKKDDYVEKGQELSCFQLGGSDIVMVFQKDAKVQLDQEKDTHYKFGSRIGTGQPVPKQTVW</sequence>
<dbReference type="GO" id="GO:0004609">
    <property type="term" value="F:phosphatidylserine decarboxylase activity"/>
    <property type="evidence" value="ECO:0007669"/>
    <property type="project" value="InterPro"/>
</dbReference>
<evidence type="ECO:0000256" key="1">
    <source>
        <dbReference type="ARBA" id="ARBA00022793"/>
    </source>
</evidence>
<protein>
    <recommendedName>
        <fullName evidence="5">Phosphatidylserine decarboxylase</fullName>
    </recommendedName>
</protein>
<name>A0AAD7TSX1_9APHY</name>
<dbReference type="PANTHER" id="PTHR10067">
    <property type="entry name" value="PHOSPHATIDYLSERINE DECARBOXYLASE"/>
    <property type="match status" value="1"/>
</dbReference>
<keyword evidence="4" id="KW-1185">Reference proteome</keyword>
<keyword evidence="1" id="KW-0210">Decarboxylase</keyword>
<reference evidence="3" key="1">
    <citation type="submission" date="2022-11" db="EMBL/GenBank/DDBJ databases">
        <title>Genome Sequence of Cubamyces cubensis.</title>
        <authorList>
            <person name="Buettner E."/>
        </authorList>
    </citation>
    <scope>NUCLEOTIDE SEQUENCE</scope>
    <source>
        <strain evidence="3">MPL-01</strain>
    </source>
</reference>
<dbReference type="InterPro" id="IPR003817">
    <property type="entry name" value="PS_Dcarbxylase"/>
</dbReference>
<gene>
    <name evidence="3" type="ORF">ONZ51_g6045</name>
</gene>
<comment type="caution">
    <text evidence="3">The sequence shown here is derived from an EMBL/GenBank/DDBJ whole genome shotgun (WGS) entry which is preliminary data.</text>
</comment>
<dbReference type="AlphaFoldDB" id="A0AAD7TSX1"/>
<keyword evidence="2" id="KW-0456">Lyase</keyword>
<dbReference type="Pfam" id="PF02666">
    <property type="entry name" value="PS_Dcarbxylase"/>
    <property type="match status" value="1"/>
</dbReference>
<organism evidence="3 4">
    <name type="scientific">Trametes cubensis</name>
    <dbReference type="NCBI Taxonomy" id="1111947"/>
    <lineage>
        <taxon>Eukaryota</taxon>
        <taxon>Fungi</taxon>
        <taxon>Dikarya</taxon>
        <taxon>Basidiomycota</taxon>
        <taxon>Agaricomycotina</taxon>
        <taxon>Agaricomycetes</taxon>
        <taxon>Polyporales</taxon>
        <taxon>Polyporaceae</taxon>
        <taxon>Trametes</taxon>
    </lineage>
</organism>
<dbReference type="EMBL" id="JAPEVG010000138">
    <property type="protein sequence ID" value="KAJ8481386.1"/>
    <property type="molecule type" value="Genomic_DNA"/>
</dbReference>
<dbReference type="GO" id="GO:0008654">
    <property type="term" value="P:phospholipid biosynthetic process"/>
    <property type="evidence" value="ECO:0007669"/>
    <property type="project" value="InterPro"/>
</dbReference>